<name>A0ABS4PJY2_9PSEU</name>
<gene>
    <name evidence="2" type="ORF">JOM49_001247</name>
</gene>
<dbReference type="RefSeq" id="WP_209663401.1">
    <property type="nucleotide sequence ID" value="NZ_JAGGMS010000001.1"/>
</dbReference>
<dbReference type="InterPro" id="IPR001466">
    <property type="entry name" value="Beta-lactam-related"/>
</dbReference>
<dbReference type="InterPro" id="IPR050789">
    <property type="entry name" value="Diverse_Enzym_Activities"/>
</dbReference>
<accession>A0ABS4PJY2</accession>
<sequence>MCRTNVIERALNAEISAGRMPGAVVGILRGGETVYLEAFGYRDPVARTPMTTDTLFWLASMTKPVVTAGALKLYERGLLILDTPVGELLPALADRQVGGAPAHRQPTVLDLLRHTSGMVEGMLGSSPVHELYTEAIGDGMTSFTGEEFVERLVPLPLLHQPGEVWHYGWGLDLVGQIIEGITGRRLGDYLREQVFEPVGMNDTAFGVSDENRFARALDPTAIPDLSRARFDSGGAGLVGTAPDYLRFIGALLGYGELLHRKTREFMTTDQLPPGTDESWLRRMEPGYGFGLGVAVRRGVAGGPTAGSPGEFTWAGAGGTYWWADPAEDLGVVFLTHAPDQTRRYFPLIRALVLQSLD</sequence>
<dbReference type="Pfam" id="PF00144">
    <property type="entry name" value="Beta-lactamase"/>
    <property type="match status" value="1"/>
</dbReference>
<protein>
    <submittedName>
        <fullName evidence="2">CubicO group peptidase (Beta-lactamase class C family)</fullName>
    </submittedName>
</protein>
<feature type="domain" description="Beta-lactamase-related" evidence="1">
    <location>
        <begin position="16"/>
        <end position="340"/>
    </location>
</feature>
<proteinExistence type="predicted"/>
<dbReference type="PANTHER" id="PTHR43283:SF3">
    <property type="entry name" value="BETA-LACTAMASE FAMILY PROTEIN (AFU_ORTHOLOGUE AFUA_5G07500)"/>
    <property type="match status" value="1"/>
</dbReference>
<dbReference type="SUPFAM" id="SSF56601">
    <property type="entry name" value="beta-lactamase/transpeptidase-like"/>
    <property type="match status" value="1"/>
</dbReference>
<dbReference type="Gene3D" id="3.40.710.10">
    <property type="entry name" value="DD-peptidase/beta-lactamase superfamily"/>
    <property type="match status" value="1"/>
</dbReference>
<organism evidence="2 3">
    <name type="scientific">Amycolatopsis magusensis</name>
    <dbReference type="NCBI Taxonomy" id="882444"/>
    <lineage>
        <taxon>Bacteria</taxon>
        <taxon>Bacillati</taxon>
        <taxon>Actinomycetota</taxon>
        <taxon>Actinomycetes</taxon>
        <taxon>Pseudonocardiales</taxon>
        <taxon>Pseudonocardiaceae</taxon>
        <taxon>Amycolatopsis</taxon>
    </lineage>
</organism>
<evidence type="ECO:0000259" key="1">
    <source>
        <dbReference type="Pfam" id="PF00144"/>
    </source>
</evidence>
<dbReference type="InterPro" id="IPR012338">
    <property type="entry name" value="Beta-lactam/transpept-like"/>
</dbReference>
<evidence type="ECO:0000313" key="2">
    <source>
        <dbReference type="EMBL" id="MBP2179721.1"/>
    </source>
</evidence>
<keyword evidence="3" id="KW-1185">Reference proteome</keyword>
<reference evidence="2 3" key="1">
    <citation type="submission" date="2021-03" db="EMBL/GenBank/DDBJ databases">
        <title>Sequencing the genomes of 1000 actinobacteria strains.</title>
        <authorList>
            <person name="Klenk H.-P."/>
        </authorList>
    </citation>
    <scope>NUCLEOTIDE SEQUENCE [LARGE SCALE GENOMIC DNA]</scope>
    <source>
        <strain evidence="2 3">DSM 45510</strain>
    </source>
</reference>
<comment type="caution">
    <text evidence="2">The sequence shown here is derived from an EMBL/GenBank/DDBJ whole genome shotgun (WGS) entry which is preliminary data.</text>
</comment>
<dbReference type="PANTHER" id="PTHR43283">
    <property type="entry name" value="BETA-LACTAMASE-RELATED"/>
    <property type="match status" value="1"/>
</dbReference>
<dbReference type="EMBL" id="JAGGMS010000001">
    <property type="protein sequence ID" value="MBP2179721.1"/>
    <property type="molecule type" value="Genomic_DNA"/>
</dbReference>
<evidence type="ECO:0000313" key="3">
    <source>
        <dbReference type="Proteomes" id="UP000741013"/>
    </source>
</evidence>
<dbReference type="Proteomes" id="UP000741013">
    <property type="component" value="Unassembled WGS sequence"/>
</dbReference>